<dbReference type="AlphaFoldDB" id="A0A1E5WLV0"/>
<dbReference type="Proteomes" id="UP000095767">
    <property type="component" value="Unassembled WGS sequence"/>
</dbReference>
<accession>A0A1E5WLV0</accession>
<protein>
    <recommendedName>
        <fullName evidence="1">Acyclic terpene utilisation N-terminal domain-containing protein</fullName>
    </recommendedName>
</protein>
<sequence>MSEAVTMEEVQNCAVKLRSNPRRLRDKVYVGCGAGFGGDRLMAALKLLQRVKELNYLVLECLAERTLADRYRIMVSGGKGYDPQGMLLTSIPSYDTYYLPRAYVIISNYQFKHLFTCHVKEWMSVLLPLAFKQKVCIITNMGARSPLSSDESTGLRGVIY</sequence>
<dbReference type="OrthoDB" id="16163at2759"/>
<feature type="domain" description="Acyclic terpene utilisation N-terminal" evidence="1">
    <location>
        <begin position="28"/>
        <end position="148"/>
    </location>
</feature>
<organism evidence="2 3">
    <name type="scientific">Dichanthelium oligosanthes</name>
    <dbReference type="NCBI Taxonomy" id="888268"/>
    <lineage>
        <taxon>Eukaryota</taxon>
        <taxon>Viridiplantae</taxon>
        <taxon>Streptophyta</taxon>
        <taxon>Embryophyta</taxon>
        <taxon>Tracheophyta</taxon>
        <taxon>Spermatophyta</taxon>
        <taxon>Magnoliopsida</taxon>
        <taxon>Liliopsida</taxon>
        <taxon>Poales</taxon>
        <taxon>Poaceae</taxon>
        <taxon>PACMAD clade</taxon>
        <taxon>Panicoideae</taxon>
        <taxon>Panicodae</taxon>
        <taxon>Paniceae</taxon>
        <taxon>Dichantheliinae</taxon>
        <taxon>Dichanthelium</taxon>
    </lineage>
</organism>
<dbReference type="PANTHER" id="PTHR47472:SF1">
    <property type="entry name" value="DUF1446-DOMAIN-CONTAINING PROTEIN"/>
    <property type="match status" value="1"/>
</dbReference>
<dbReference type="InterPro" id="IPR010839">
    <property type="entry name" value="AtuA_N"/>
</dbReference>
<dbReference type="PANTHER" id="PTHR47472">
    <property type="entry name" value="PROPIONYL-COA CARBOXYLASE"/>
    <property type="match status" value="1"/>
</dbReference>
<dbReference type="EMBL" id="LWDX02002145">
    <property type="protein sequence ID" value="OEL38334.1"/>
    <property type="molecule type" value="Genomic_DNA"/>
</dbReference>
<proteinExistence type="predicted"/>
<keyword evidence="3" id="KW-1185">Reference proteome</keyword>
<reference evidence="2 3" key="1">
    <citation type="submission" date="2016-09" db="EMBL/GenBank/DDBJ databases">
        <title>The draft genome of Dichanthelium oligosanthes: A C3 panicoid grass species.</title>
        <authorList>
            <person name="Studer A.J."/>
            <person name="Schnable J.C."/>
            <person name="Brutnell T.P."/>
        </authorList>
    </citation>
    <scope>NUCLEOTIDE SEQUENCE [LARGE SCALE GENOMIC DNA]</scope>
    <source>
        <strain evidence="3">cv. Kellogg 1175</strain>
        <tissue evidence="2">Leaf</tissue>
    </source>
</reference>
<evidence type="ECO:0000313" key="2">
    <source>
        <dbReference type="EMBL" id="OEL38334.1"/>
    </source>
</evidence>
<dbReference type="STRING" id="888268.A0A1E5WLV0"/>
<gene>
    <name evidence="2" type="ORF">BAE44_0000648</name>
</gene>
<dbReference type="Pfam" id="PF07287">
    <property type="entry name" value="AtuA"/>
    <property type="match status" value="1"/>
</dbReference>
<comment type="caution">
    <text evidence="2">The sequence shown here is derived from an EMBL/GenBank/DDBJ whole genome shotgun (WGS) entry which is preliminary data.</text>
</comment>
<evidence type="ECO:0000313" key="3">
    <source>
        <dbReference type="Proteomes" id="UP000095767"/>
    </source>
</evidence>
<evidence type="ECO:0000259" key="1">
    <source>
        <dbReference type="Pfam" id="PF07287"/>
    </source>
</evidence>
<name>A0A1E5WLV0_9POAL</name>